<name>A0A1H0AR23_9FIRM</name>
<evidence type="ECO:0000313" key="3">
    <source>
        <dbReference type="Proteomes" id="UP000199182"/>
    </source>
</evidence>
<proteinExistence type="predicted"/>
<feature type="transmembrane region" description="Helical" evidence="1">
    <location>
        <begin position="36"/>
        <end position="54"/>
    </location>
</feature>
<sequence>MADIKIWAISLCVAAVAGGIMNLLIPNTSLEKIMKLVVAAFFLSCVISPVIMRFPEIRLTLTQDVKARVNEVQENLVSAVDGQVSAAVTERVKKLLKDIRVEAENISVRYNTADNTSISISQIDVVFKNKYASRKAEIKEYLSSKTGNQVNVYFS</sequence>
<organism evidence="2 3">
    <name type="scientific">Acetanaerobacterium elongatum</name>
    <dbReference type="NCBI Taxonomy" id="258515"/>
    <lineage>
        <taxon>Bacteria</taxon>
        <taxon>Bacillati</taxon>
        <taxon>Bacillota</taxon>
        <taxon>Clostridia</taxon>
        <taxon>Eubacteriales</taxon>
        <taxon>Oscillospiraceae</taxon>
        <taxon>Acetanaerobacterium</taxon>
    </lineage>
</organism>
<dbReference type="STRING" id="258515.SAMN05192585_11715"/>
<evidence type="ECO:0000256" key="1">
    <source>
        <dbReference type="SAM" id="Phobius"/>
    </source>
</evidence>
<accession>A0A1H0AR23</accession>
<keyword evidence="3" id="KW-1185">Reference proteome</keyword>
<keyword evidence="1" id="KW-0812">Transmembrane</keyword>
<keyword evidence="1" id="KW-0472">Membrane</keyword>
<dbReference type="AlphaFoldDB" id="A0A1H0AR23"/>
<dbReference type="RefSeq" id="WP_092640190.1">
    <property type="nucleotide sequence ID" value="NZ_FNID01000017.1"/>
</dbReference>
<dbReference type="Proteomes" id="UP000199182">
    <property type="component" value="Unassembled WGS sequence"/>
</dbReference>
<dbReference type="EMBL" id="FNID01000017">
    <property type="protein sequence ID" value="SDN35937.1"/>
    <property type="molecule type" value="Genomic_DNA"/>
</dbReference>
<keyword evidence="1" id="KW-1133">Transmembrane helix</keyword>
<feature type="transmembrane region" description="Helical" evidence="1">
    <location>
        <begin position="6"/>
        <end position="24"/>
    </location>
</feature>
<protein>
    <submittedName>
        <fullName evidence="2">Stage III sporulation protein AF (Spore_III_AF)</fullName>
    </submittedName>
</protein>
<evidence type="ECO:0000313" key="2">
    <source>
        <dbReference type="EMBL" id="SDN35937.1"/>
    </source>
</evidence>
<gene>
    <name evidence="2" type="ORF">SAMN05192585_11715</name>
</gene>
<reference evidence="2 3" key="1">
    <citation type="submission" date="2016-10" db="EMBL/GenBank/DDBJ databases">
        <authorList>
            <person name="de Groot N.N."/>
        </authorList>
    </citation>
    <scope>NUCLEOTIDE SEQUENCE [LARGE SCALE GENOMIC DNA]</scope>
    <source>
        <strain evidence="2 3">CGMCC 1.5012</strain>
    </source>
</reference>